<protein>
    <recommendedName>
        <fullName evidence="3">BD-FAE-like domain-containing protein</fullName>
    </recommendedName>
</protein>
<evidence type="ECO:0000313" key="5">
    <source>
        <dbReference type="Proteomes" id="UP000249341"/>
    </source>
</evidence>
<evidence type="ECO:0000259" key="3">
    <source>
        <dbReference type="Pfam" id="PF20434"/>
    </source>
</evidence>
<accession>A0A327ZG03</accession>
<dbReference type="SUPFAM" id="SSF53474">
    <property type="entry name" value="alpha/beta-Hydrolases"/>
    <property type="match status" value="1"/>
</dbReference>
<keyword evidence="2" id="KW-0732">Signal</keyword>
<evidence type="ECO:0000313" key="4">
    <source>
        <dbReference type="EMBL" id="RAK34444.1"/>
    </source>
</evidence>
<dbReference type="PROSITE" id="PS51257">
    <property type="entry name" value="PROKAR_LIPOPROTEIN"/>
    <property type="match status" value="1"/>
</dbReference>
<dbReference type="Gene3D" id="3.40.50.1820">
    <property type="entry name" value="alpha/beta hydrolase"/>
    <property type="match status" value="2"/>
</dbReference>
<comment type="caution">
    <text evidence="4">The sequence shown here is derived from an EMBL/GenBank/DDBJ whole genome shotgun (WGS) entry which is preliminary data.</text>
</comment>
<dbReference type="Proteomes" id="UP000249341">
    <property type="component" value="Unassembled WGS sequence"/>
</dbReference>
<sequence>MKRRTVLAFGAAGMVSMAAACTTSDSDSTDSTPAGKTYSLEFDKDGFTEKTATITTAAGDKEITYRLYSKIPYVSKPVDIDYQSLSVAVPVKIDGKDVDASGAPILFEIPVGGYFSAKTTDDPFSPTGGGMPGGGMPGGGMPGGGMPGGGMPNGAGLPSGAAGFPGGAGLPSAGPGGAGIPDGAGLPDGAGIPDGAGLPSGAAGIPDGAALPSGAAGGGFPGGGTGGNTGNGGALATGMGSTGQNASEAIAAGWVVVSVGARGRDNKSSDGKYYGKAPAVIVDLKAAVRYLRSNKDSFPGDTDKIISDGTSAGGAVSSLLGASGDSDLYSDYLTEIGAADASDAIFAVAAYCPITDLENADPAYEFLYGSLPANGKAVDATVSKELAGMFADYQDSLGLTGLDGTKLTGARYQNYLLDYYLQPAATTYLAGLSSSERSAYLKANAFIKWSGGKATFSYADYLTHLASRKKSVPAFDAFDLSAGENIEFGTESVDARHFTEYSATKANVTVEADIAGLLNLMNPMYFIKEKNDGRAKNWFFRLGTSDTDTSLTVSSNLAAGFATLGDTVDSSMYWDAGHGANNDPEKFIAWANKVTGYTAK</sequence>
<feature type="region of interest" description="Disordered" evidence="1">
    <location>
        <begin position="120"/>
        <end position="205"/>
    </location>
</feature>
<feature type="compositionally biased region" description="Gly residues" evidence="1">
    <location>
        <begin position="163"/>
        <end position="194"/>
    </location>
</feature>
<dbReference type="NCBIfam" id="NF041556">
    <property type="entry name" value="tannase_B"/>
    <property type="match status" value="1"/>
</dbReference>
<gene>
    <name evidence="4" type="ORF">B0I29_11143</name>
</gene>
<dbReference type="AlphaFoldDB" id="A0A327ZG03"/>
<name>A0A327ZG03_9ACTN</name>
<proteinExistence type="predicted"/>
<organism evidence="4 5">
    <name type="scientific">Actinoplanes lutulentus</name>
    <dbReference type="NCBI Taxonomy" id="1287878"/>
    <lineage>
        <taxon>Bacteria</taxon>
        <taxon>Bacillati</taxon>
        <taxon>Actinomycetota</taxon>
        <taxon>Actinomycetes</taxon>
        <taxon>Micromonosporales</taxon>
        <taxon>Micromonosporaceae</taxon>
        <taxon>Actinoplanes</taxon>
    </lineage>
</organism>
<dbReference type="InterPro" id="IPR048124">
    <property type="entry name" value="Tannase_B"/>
</dbReference>
<dbReference type="InterPro" id="IPR049492">
    <property type="entry name" value="BD-FAE-like_dom"/>
</dbReference>
<dbReference type="RefSeq" id="WP_181557934.1">
    <property type="nucleotide sequence ID" value="NZ_JACHWI010000011.1"/>
</dbReference>
<dbReference type="EMBL" id="QLMJ01000011">
    <property type="protein sequence ID" value="RAK34444.1"/>
    <property type="molecule type" value="Genomic_DNA"/>
</dbReference>
<feature type="domain" description="BD-FAE-like" evidence="3">
    <location>
        <begin position="244"/>
        <end position="361"/>
    </location>
</feature>
<dbReference type="InterPro" id="IPR029058">
    <property type="entry name" value="AB_hydrolase_fold"/>
</dbReference>
<evidence type="ECO:0000256" key="1">
    <source>
        <dbReference type="SAM" id="MobiDB-lite"/>
    </source>
</evidence>
<feature type="chain" id="PRO_5016426612" description="BD-FAE-like domain-containing protein" evidence="2">
    <location>
        <begin position="21"/>
        <end position="600"/>
    </location>
</feature>
<reference evidence="4 5" key="1">
    <citation type="submission" date="2018-06" db="EMBL/GenBank/DDBJ databases">
        <title>Genomic Encyclopedia of Type Strains, Phase III (KMG-III): the genomes of soil and plant-associated and newly described type strains.</title>
        <authorList>
            <person name="Whitman W."/>
        </authorList>
    </citation>
    <scope>NUCLEOTIDE SEQUENCE [LARGE SCALE GENOMIC DNA]</scope>
    <source>
        <strain evidence="4 5">CGMCC 4.7090</strain>
    </source>
</reference>
<evidence type="ECO:0000256" key="2">
    <source>
        <dbReference type="SAM" id="SignalP"/>
    </source>
</evidence>
<keyword evidence="5" id="KW-1185">Reference proteome</keyword>
<feature type="compositionally biased region" description="Gly residues" evidence="1">
    <location>
        <begin position="127"/>
        <end position="153"/>
    </location>
</feature>
<dbReference type="Pfam" id="PF20434">
    <property type="entry name" value="BD-FAE"/>
    <property type="match status" value="1"/>
</dbReference>
<feature type="signal peptide" evidence="2">
    <location>
        <begin position="1"/>
        <end position="20"/>
    </location>
</feature>